<dbReference type="EMBL" id="CAHIKZ030000887">
    <property type="protein sequence ID" value="CAE1243611.1"/>
    <property type="molecule type" value="Genomic_DNA"/>
</dbReference>
<keyword evidence="3" id="KW-1185">Reference proteome</keyword>
<protein>
    <submittedName>
        <fullName evidence="2">Uncharacterized protein</fullName>
    </submittedName>
</protein>
<sequence length="225" mass="27149">MSASCLTKTFKAKERLYQNVPQNFHFDLLCLGDFFFLYLKRRQVANPPPPPAILRLTLYRQHEPLFPLTVNRQLPQSPYPPRPYLVHHLDGLRHHPNPVLQLSFLPFVVSMSFELAKIKFHAKFTRFSLRRPLAKTTYTLLVYWVLYLRRTFFRFLLFLLTTPYLNLYLILPEFFLYYFVIFFSFAFFLVMICLYFFSFQFFFLSSHHFIRNCSSILFLCQSLFL</sequence>
<reference evidence="2" key="1">
    <citation type="submission" date="2021-01" db="EMBL/GenBank/DDBJ databases">
        <authorList>
            <person name="Li R."/>
            <person name="Bekaert M."/>
        </authorList>
    </citation>
    <scope>NUCLEOTIDE SEQUENCE</scope>
    <source>
        <strain evidence="2">Farmed</strain>
    </source>
</reference>
<comment type="caution">
    <text evidence="2">The sequence shown here is derived from an EMBL/GenBank/DDBJ whole genome shotgun (WGS) entry which is preliminary data.</text>
</comment>
<name>A0A812BXB3_ACAPH</name>
<dbReference type="Proteomes" id="UP000597762">
    <property type="component" value="Unassembled WGS sequence"/>
</dbReference>
<dbReference type="AlphaFoldDB" id="A0A812BXB3"/>
<keyword evidence="1" id="KW-0812">Transmembrane</keyword>
<accession>A0A812BXB3</accession>
<evidence type="ECO:0000313" key="3">
    <source>
        <dbReference type="Proteomes" id="UP000597762"/>
    </source>
</evidence>
<keyword evidence="1" id="KW-1133">Transmembrane helix</keyword>
<feature type="transmembrane region" description="Helical" evidence="1">
    <location>
        <begin position="175"/>
        <end position="197"/>
    </location>
</feature>
<evidence type="ECO:0000313" key="2">
    <source>
        <dbReference type="EMBL" id="CAE1243611.1"/>
    </source>
</evidence>
<keyword evidence="1" id="KW-0472">Membrane</keyword>
<organism evidence="2 3">
    <name type="scientific">Acanthosepion pharaonis</name>
    <name type="common">Pharaoh cuttlefish</name>
    <name type="synonym">Sepia pharaonis</name>
    <dbReference type="NCBI Taxonomy" id="158019"/>
    <lineage>
        <taxon>Eukaryota</taxon>
        <taxon>Metazoa</taxon>
        <taxon>Spiralia</taxon>
        <taxon>Lophotrochozoa</taxon>
        <taxon>Mollusca</taxon>
        <taxon>Cephalopoda</taxon>
        <taxon>Coleoidea</taxon>
        <taxon>Decapodiformes</taxon>
        <taxon>Sepiida</taxon>
        <taxon>Sepiina</taxon>
        <taxon>Sepiidae</taxon>
        <taxon>Acanthosepion</taxon>
    </lineage>
</organism>
<gene>
    <name evidence="2" type="ORF">SPHA_23905</name>
</gene>
<evidence type="ECO:0000256" key="1">
    <source>
        <dbReference type="SAM" id="Phobius"/>
    </source>
</evidence>
<proteinExistence type="predicted"/>